<feature type="compositionally biased region" description="Polar residues" evidence="10">
    <location>
        <begin position="264"/>
        <end position="274"/>
    </location>
</feature>
<evidence type="ECO:0000256" key="8">
    <source>
        <dbReference type="PROSITE-ProRule" id="PRU00169"/>
    </source>
</evidence>
<dbReference type="Pfam" id="PF00072">
    <property type="entry name" value="Response_reg"/>
    <property type="match status" value="1"/>
</dbReference>
<evidence type="ECO:0000256" key="4">
    <source>
        <dbReference type="ARBA" id="ARBA00023015"/>
    </source>
</evidence>
<keyword evidence="7 9" id="KW-0539">Nucleus</keyword>
<reference evidence="13 14" key="1">
    <citation type="journal article" date="2018" name="Proc. Natl. Acad. Sci. U.S.A.">
        <title>Draft genome sequence of Camellia sinensis var. sinensis provides insights into the evolution of the tea genome and tea quality.</title>
        <authorList>
            <person name="Wei C."/>
            <person name="Yang H."/>
            <person name="Wang S."/>
            <person name="Zhao J."/>
            <person name="Liu C."/>
            <person name="Gao L."/>
            <person name="Xia E."/>
            <person name="Lu Y."/>
            <person name="Tai Y."/>
            <person name="She G."/>
            <person name="Sun J."/>
            <person name="Cao H."/>
            <person name="Tong W."/>
            <person name="Gao Q."/>
            <person name="Li Y."/>
            <person name="Deng W."/>
            <person name="Jiang X."/>
            <person name="Wang W."/>
            <person name="Chen Q."/>
            <person name="Zhang S."/>
            <person name="Li H."/>
            <person name="Wu J."/>
            <person name="Wang P."/>
            <person name="Li P."/>
            <person name="Shi C."/>
            <person name="Zheng F."/>
            <person name="Jian J."/>
            <person name="Huang B."/>
            <person name="Shan D."/>
            <person name="Shi M."/>
            <person name="Fang C."/>
            <person name="Yue Y."/>
            <person name="Li F."/>
            <person name="Li D."/>
            <person name="Wei S."/>
            <person name="Han B."/>
            <person name="Jiang C."/>
            <person name="Yin Y."/>
            <person name="Xia T."/>
            <person name="Zhang Z."/>
            <person name="Bennetzen J.L."/>
            <person name="Zhao S."/>
            <person name="Wan X."/>
        </authorList>
    </citation>
    <scope>NUCLEOTIDE SEQUENCE [LARGE SCALE GENOMIC DNA]</scope>
    <source>
        <strain evidence="14">cv. Shuchazao</strain>
        <tissue evidence="13">Leaf</tissue>
    </source>
</reference>
<feature type="compositionally biased region" description="Polar residues" evidence="10">
    <location>
        <begin position="226"/>
        <end position="246"/>
    </location>
</feature>
<evidence type="ECO:0000256" key="9">
    <source>
        <dbReference type="PROSITE-ProRule" id="PRU00357"/>
    </source>
</evidence>
<evidence type="ECO:0000256" key="2">
    <source>
        <dbReference type="ARBA" id="ARBA00010330"/>
    </source>
</evidence>
<dbReference type="FunFam" id="3.40.50.2300:FF:000214">
    <property type="entry name" value="Two-component response regulator-like PRR37"/>
    <property type="match status" value="1"/>
</dbReference>
<feature type="compositionally biased region" description="Low complexity" evidence="10">
    <location>
        <begin position="536"/>
        <end position="550"/>
    </location>
</feature>
<comment type="caution">
    <text evidence="13">The sequence shown here is derived from an EMBL/GenBank/DDBJ whole genome shotgun (WGS) entry which is preliminary data.</text>
</comment>
<comment type="similarity">
    <text evidence="2">Belongs to the ARR-like family.</text>
</comment>
<dbReference type="CDD" id="cd17582">
    <property type="entry name" value="psREC_PRR"/>
    <property type="match status" value="1"/>
</dbReference>
<dbReference type="GO" id="GO:0009736">
    <property type="term" value="P:cytokinin-activated signaling pathway"/>
    <property type="evidence" value="ECO:0007669"/>
    <property type="project" value="InterPro"/>
</dbReference>
<feature type="region of interest" description="Disordered" evidence="10">
    <location>
        <begin position="1"/>
        <end position="23"/>
    </location>
</feature>
<dbReference type="PANTHER" id="PTHR43874:SF117">
    <property type="entry name" value="TWO-COMPONENT RESPONSE REGULATOR-LIKE APRR3"/>
    <property type="match status" value="1"/>
</dbReference>
<feature type="compositionally biased region" description="Basic and acidic residues" evidence="10">
    <location>
        <begin position="767"/>
        <end position="789"/>
    </location>
</feature>
<evidence type="ECO:0000313" key="14">
    <source>
        <dbReference type="Proteomes" id="UP000306102"/>
    </source>
</evidence>
<dbReference type="Pfam" id="PF06203">
    <property type="entry name" value="CCT"/>
    <property type="match status" value="1"/>
</dbReference>
<feature type="region of interest" description="Disordered" evidence="10">
    <location>
        <begin position="763"/>
        <end position="802"/>
    </location>
</feature>
<dbReference type="PROSITE" id="PS51017">
    <property type="entry name" value="CCT"/>
    <property type="match status" value="1"/>
</dbReference>
<dbReference type="PROSITE" id="PS50110">
    <property type="entry name" value="RESPONSE_REGULATORY"/>
    <property type="match status" value="1"/>
</dbReference>
<accession>A0A4S4DVZ2</accession>
<dbReference type="PANTHER" id="PTHR43874">
    <property type="entry name" value="TWO-COMPONENT RESPONSE REGULATOR"/>
    <property type="match status" value="1"/>
</dbReference>
<feature type="domain" description="CCT" evidence="12">
    <location>
        <begin position="740"/>
        <end position="782"/>
    </location>
</feature>
<feature type="compositionally biased region" description="Low complexity" evidence="10">
    <location>
        <begin position="216"/>
        <end position="225"/>
    </location>
</feature>
<protein>
    <recommendedName>
        <fullName evidence="15">Pseudo-response regulator 7</fullName>
    </recommendedName>
</protein>
<keyword evidence="6" id="KW-0804">Transcription</keyword>
<dbReference type="EMBL" id="SDRB02010392">
    <property type="protein sequence ID" value="THG06766.1"/>
    <property type="molecule type" value="Genomic_DNA"/>
</dbReference>
<proteinExistence type="inferred from homology"/>
<keyword evidence="5" id="KW-0090">Biological rhythms</keyword>
<dbReference type="GO" id="GO:0000160">
    <property type="term" value="P:phosphorelay signal transduction system"/>
    <property type="evidence" value="ECO:0007669"/>
    <property type="project" value="UniProtKB-KW"/>
</dbReference>
<feature type="region of interest" description="Disordered" evidence="10">
    <location>
        <begin position="681"/>
        <end position="717"/>
    </location>
</feature>
<feature type="domain" description="Response regulatory" evidence="11">
    <location>
        <begin position="93"/>
        <end position="211"/>
    </location>
</feature>
<keyword evidence="14" id="KW-1185">Reference proteome</keyword>
<evidence type="ECO:0000256" key="5">
    <source>
        <dbReference type="ARBA" id="ARBA00023108"/>
    </source>
</evidence>
<dbReference type="InterPro" id="IPR045279">
    <property type="entry name" value="ARR-like"/>
</dbReference>
<organism evidence="13 14">
    <name type="scientific">Camellia sinensis var. sinensis</name>
    <name type="common">China tea</name>
    <dbReference type="NCBI Taxonomy" id="542762"/>
    <lineage>
        <taxon>Eukaryota</taxon>
        <taxon>Viridiplantae</taxon>
        <taxon>Streptophyta</taxon>
        <taxon>Embryophyta</taxon>
        <taxon>Tracheophyta</taxon>
        <taxon>Spermatophyta</taxon>
        <taxon>Magnoliopsida</taxon>
        <taxon>eudicotyledons</taxon>
        <taxon>Gunneridae</taxon>
        <taxon>Pentapetalae</taxon>
        <taxon>asterids</taxon>
        <taxon>Ericales</taxon>
        <taxon>Theaceae</taxon>
        <taxon>Camellia</taxon>
    </lineage>
</organism>
<dbReference type="GO" id="GO:0005634">
    <property type="term" value="C:nucleus"/>
    <property type="evidence" value="ECO:0007669"/>
    <property type="project" value="UniProtKB-SubCell"/>
</dbReference>
<feature type="compositionally biased region" description="Polar residues" evidence="10">
    <location>
        <begin position="508"/>
        <end position="535"/>
    </location>
</feature>
<feature type="compositionally biased region" description="Low complexity" evidence="10">
    <location>
        <begin position="681"/>
        <end position="704"/>
    </location>
</feature>
<feature type="compositionally biased region" description="Polar residues" evidence="10">
    <location>
        <begin position="790"/>
        <end position="802"/>
    </location>
</feature>
<keyword evidence="4" id="KW-0805">Transcription regulation</keyword>
<dbReference type="SMART" id="SM00448">
    <property type="entry name" value="REC"/>
    <property type="match status" value="1"/>
</dbReference>
<evidence type="ECO:0000259" key="12">
    <source>
        <dbReference type="PROSITE" id="PS51017"/>
    </source>
</evidence>
<evidence type="ECO:0008006" key="15">
    <source>
        <dbReference type="Google" id="ProtNLM"/>
    </source>
</evidence>
<dbReference type="STRING" id="542762.A0A4S4DVZ2"/>
<dbReference type="InterPro" id="IPR010402">
    <property type="entry name" value="CCT_domain"/>
</dbReference>
<dbReference type="SUPFAM" id="SSF52172">
    <property type="entry name" value="CheY-like"/>
    <property type="match status" value="1"/>
</dbReference>
<dbReference type="GO" id="GO:0007623">
    <property type="term" value="P:circadian rhythm"/>
    <property type="evidence" value="ECO:0007669"/>
    <property type="project" value="UniProtKB-ARBA"/>
</dbReference>
<keyword evidence="3" id="KW-0902">Two-component regulatory system</keyword>
<evidence type="ECO:0000256" key="3">
    <source>
        <dbReference type="ARBA" id="ARBA00023012"/>
    </source>
</evidence>
<evidence type="ECO:0000313" key="13">
    <source>
        <dbReference type="EMBL" id="THG06766.1"/>
    </source>
</evidence>
<evidence type="ECO:0000256" key="6">
    <source>
        <dbReference type="ARBA" id="ARBA00023163"/>
    </source>
</evidence>
<dbReference type="AlphaFoldDB" id="A0A4S4DVZ2"/>
<feature type="region of interest" description="Disordered" evidence="10">
    <location>
        <begin position="215"/>
        <end position="294"/>
    </location>
</feature>
<dbReference type="InterPro" id="IPR011006">
    <property type="entry name" value="CheY-like_superfamily"/>
</dbReference>
<feature type="region of interest" description="Disordered" evidence="10">
    <location>
        <begin position="508"/>
        <end position="550"/>
    </location>
</feature>
<evidence type="ECO:0000256" key="1">
    <source>
        <dbReference type="ARBA" id="ARBA00004123"/>
    </source>
</evidence>
<dbReference type="InterPro" id="IPR001789">
    <property type="entry name" value="Sig_transdc_resp-reg_receiver"/>
</dbReference>
<dbReference type="GO" id="GO:0010017">
    <property type="term" value="P:red or far-red light signaling pathway"/>
    <property type="evidence" value="ECO:0007669"/>
    <property type="project" value="UniProtKB-ARBA"/>
</dbReference>
<dbReference type="Proteomes" id="UP000306102">
    <property type="component" value="Unassembled WGS sequence"/>
</dbReference>
<dbReference type="GO" id="GO:0045892">
    <property type="term" value="P:negative regulation of DNA-templated transcription"/>
    <property type="evidence" value="ECO:0007669"/>
    <property type="project" value="UniProtKB-ARBA"/>
</dbReference>
<comment type="subcellular location">
    <subcellularLocation>
        <location evidence="1 9">Nucleus</location>
    </subcellularLocation>
</comment>
<name>A0A4S4DVZ2_CAMSN</name>
<sequence>MGAAPMKNDSDRDTGFAEENNDAWEQKRVKHIVVAEEQGLGSSKEEKPKINESGGEINNGSVGTMQVYSGPPKLQSQGPVVHWERFLPTGSLKVLLVENDDSTRHVVSALLRNCSYEVTAVANGLQAWKILEDFSNHIDLVLTEVVMPFISGIGLLCKIMNHKTFKNIPVIMMSSHDSMGLVFKCLSKGAVDFLVKPIRKNELKNLWQHVWRRCHSSSGSGSESGTQTKKSVKSKSNYESENNTGSSDERDNASVGLSIRDGSDNGSGTQSSWTKKAAVVDSPRPVSPINPLADAPDSTCAQVIHTRPEASSSRWVHVTEIKKCQEQDDQLDIAMGKDLEIGMSRDPDSQLDFLPKFSIKPSSKRQNQLFEPDRLQVEKENQELKSENIGGKLRDHAAKLSSAVACPADPQADSRALETPSGLSDISLIKDKASCDFKESPSLELSLKRLRGVGDVGTNVHGDRNVLRHSDLSAFSKYNTAFSTNQVLSCTSGSRCNTISTVYQVPTGNVGSSSPLDNSSVAMKTEAMHSSNCTPNQQSNGSSNNNDMSSATKSKYVLKPEGLSDKSESISAFKCFHTSALQPVPNGRVCTAQQVIPEKVDDVAVSTNEAQARGSNQQVQVQHHHHHYHHYHHHVHNMQHQAHEDHDNPSMKNVAAAAPQCASTNNFGGIVDGSGGDYSVNGSASGSNHGSNGQNGSSSALNAGVTNMESDNGAAEKSGVVGISGRVAGNGADEDRFAQREAALTKFRQKRKERCFDKKVRYQSRKRLAEQRPRIRGQSDTKAGKDRQDNIMTEENSSDSIQ</sequence>
<evidence type="ECO:0000256" key="7">
    <source>
        <dbReference type="ARBA" id="ARBA00023242"/>
    </source>
</evidence>
<evidence type="ECO:0000256" key="10">
    <source>
        <dbReference type="SAM" id="MobiDB-lite"/>
    </source>
</evidence>
<gene>
    <name evidence="13" type="ORF">TEA_014106</name>
</gene>
<dbReference type="Gene3D" id="3.40.50.2300">
    <property type="match status" value="1"/>
</dbReference>
<evidence type="ECO:0000259" key="11">
    <source>
        <dbReference type="PROSITE" id="PS50110"/>
    </source>
</evidence>
<feature type="region of interest" description="Disordered" evidence="10">
    <location>
        <begin position="35"/>
        <end position="61"/>
    </location>
</feature>
<comment type="caution">
    <text evidence="8">Lacks conserved residue(s) required for the propagation of feature annotation.</text>
</comment>